<gene>
    <name evidence="2" type="ORF">POJ06DRAFT_302590</name>
</gene>
<name>A0AAD7QNP5_9ASCO</name>
<reference evidence="2" key="1">
    <citation type="submission" date="2023-03" db="EMBL/GenBank/DDBJ databases">
        <title>Near-Complete genome sequence of Lipomyces tetrasporous NRRL Y-64009, an oleaginous yeast capable of growing on lignocellulosic hydrolysates.</title>
        <authorList>
            <consortium name="Lawrence Berkeley National Laboratory"/>
            <person name="Jagtap S.S."/>
            <person name="Liu J.-J."/>
            <person name="Walukiewicz H.E."/>
            <person name="Pangilinan J."/>
            <person name="Lipzen A."/>
            <person name="Ahrendt S."/>
            <person name="Koriabine M."/>
            <person name="Cobaugh K."/>
            <person name="Salamov A."/>
            <person name="Yoshinaga Y."/>
            <person name="Ng V."/>
            <person name="Daum C."/>
            <person name="Grigoriev I.V."/>
            <person name="Slininger P.J."/>
            <person name="Dien B.S."/>
            <person name="Jin Y.-S."/>
            <person name="Rao C.V."/>
        </authorList>
    </citation>
    <scope>NUCLEOTIDE SEQUENCE</scope>
    <source>
        <strain evidence="2">NRRL Y-64009</strain>
    </source>
</reference>
<accession>A0AAD7QNP5</accession>
<feature type="region of interest" description="Disordered" evidence="1">
    <location>
        <begin position="92"/>
        <end position="116"/>
    </location>
</feature>
<dbReference type="Proteomes" id="UP001217417">
    <property type="component" value="Unassembled WGS sequence"/>
</dbReference>
<dbReference type="RefSeq" id="XP_056042140.1">
    <property type="nucleotide sequence ID" value="XM_056190769.1"/>
</dbReference>
<protein>
    <submittedName>
        <fullName evidence="2">Uncharacterized protein</fullName>
    </submittedName>
</protein>
<keyword evidence="3" id="KW-1185">Reference proteome</keyword>
<evidence type="ECO:0000256" key="1">
    <source>
        <dbReference type="SAM" id="MobiDB-lite"/>
    </source>
</evidence>
<feature type="compositionally biased region" description="Basic and acidic residues" evidence="1">
    <location>
        <begin position="92"/>
        <end position="114"/>
    </location>
</feature>
<proteinExistence type="predicted"/>
<sequence length="157" mass="17806">MSTRGPYIRSDAARTRGRVLSLLFGGIFGLWVGAKIIPYQLITRNPDPEPNENGQRPFLRMHVEDTKPLELKPQYKEELHRREVERIIAEMKEKQRLESAEGNEKGTLRGDASRPADAIITGLSSATELTKPTETNTEEFKKQSIIGWIKSKFNLGD</sequence>
<evidence type="ECO:0000313" key="2">
    <source>
        <dbReference type="EMBL" id="KAJ8098690.1"/>
    </source>
</evidence>
<evidence type="ECO:0000313" key="3">
    <source>
        <dbReference type="Proteomes" id="UP001217417"/>
    </source>
</evidence>
<dbReference type="EMBL" id="JARPMG010000008">
    <property type="protein sequence ID" value="KAJ8098690.1"/>
    <property type="molecule type" value="Genomic_DNA"/>
</dbReference>
<dbReference type="GeneID" id="80885935"/>
<organism evidence="2 3">
    <name type="scientific">Lipomyces tetrasporus</name>
    <dbReference type="NCBI Taxonomy" id="54092"/>
    <lineage>
        <taxon>Eukaryota</taxon>
        <taxon>Fungi</taxon>
        <taxon>Dikarya</taxon>
        <taxon>Ascomycota</taxon>
        <taxon>Saccharomycotina</taxon>
        <taxon>Lipomycetes</taxon>
        <taxon>Lipomycetales</taxon>
        <taxon>Lipomycetaceae</taxon>
        <taxon>Lipomyces</taxon>
    </lineage>
</organism>
<comment type="caution">
    <text evidence="2">The sequence shown here is derived from an EMBL/GenBank/DDBJ whole genome shotgun (WGS) entry which is preliminary data.</text>
</comment>
<dbReference type="AlphaFoldDB" id="A0AAD7QNP5"/>